<dbReference type="SMART" id="SM00267">
    <property type="entry name" value="GGDEF"/>
    <property type="match status" value="1"/>
</dbReference>
<keyword evidence="7" id="KW-0418">Kinase</keyword>
<dbReference type="SUPFAM" id="SSF103190">
    <property type="entry name" value="Sensory domain-like"/>
    <property type="match status" value="1"/>
</dbReference>
<keyword evidence="4" id="KW-0808">Transferase</keyword>
<dbReference type="Pfam" id="PF08448">
    <property type="entry name" value="PAS_4"/>
    <property type="match status" value="1"/>
</dbReference>
<dbReference type="KEGG" id="tbk:HF295_08355"/>
<dbReference type="PROSITE" id="PS50112">
    <property type="entry name" value="PAS"/>
    <property type="match status" value="1"/>
</dbReference>
<dbReference type="GO" id="GO:0016301">
    <property type="term" value="F:kinase activity"/>
    <property type="evidence" value="ECO:0007669"/>
    <property type="project" value="UniProtKB-KW"/>
</dbReference>
<evidence type="ECO:0000256" key="9">
    <source>
        <dbReference type="ARBA" id="ARBA00022989"/>
    </source>
</evidence>
<evidence type="ECO:0000259" key="15">
    <source>
        <dbReference type="PROSITE" id="PS50113"/>
    </source>
</evidence>
<keyword evidence="3" id="KW-0597">Phosphoprotein</keyword>
<evidence type="ECO:0000256" key="3">
    <source>
        <dbReference type="ARBA" id="ARBA00022553"/>
    </source>
</evidence>
<dbReference type="InterPro" id="IPR033479">
    <property type="entry name" value="dCache_1"/>
</dbReference>
<dbReference type="NCBIfam" id="TIGR00254">
    <property type="entry name" value="GGDEF"/>
    <property type="match status" value="1"/>
</dbReference>
<dbReference type="SUPFAM" id="SSF109604">
    <property type="entry name" value="HD-domain/PDEase-like"/>
    <property type="match status" value="1"/>
</dbReference>
<dbReference type="PANTHER" id="PTHR43155:SF2">
    <property type="entry name" value="CYCLIC DI-GMP PHOSPHODIESTERASE PA4108"/>
    <property type="match status" value="1"/>
</dbReference>
<evidence type="ECO:0000256" key="5">
    <source>
        <dbReference type="ARBA" id="ARBA00022692"/>
    </source>
</evidence>
<keyword evidence="10" id="KW-0902">Two-component regulatory system</keyword>
<keyword evidence="11 13" id="KW-0472">Membrane</keyword>
<dbReference type="InterPro" id="IPR003607">
    <property type="entry name" value="HD/PDEase_dom"/>
</dbReference>
<evidence type="ECO:0000256" key="12">
    <source>
        <dbReference type="SAM" id="Coils"/>
    </source>
</evidence>
<dbReference type="PROSITE" id="PS51831">
    <property type="entry name" value="HD"/>
    <property type="match status" value="1"/>
</dbReference>
<reference evidence="19 20" key="1">
    <citation type="submission" date="2020-04" db="EMBL/GenBank/DDBJ databases">
        <authorList>
            <person name="Zheng R.K."/>
            <person name="Sun C.M."/>
        </authorList>
    </citation>
    <scope>NUCLEOTIDE SEQUENCE [LARGE SCALE GENOMIC DNA]</scope>
    <source>
        <strain evidence="20">zrk29</strain>
    </source>
</reference>
<dbReference type="InterPro" id="IPR000700">
    <property type="entry name" value="PAS-assoc_C"/>
</dbReference>
<feature type="domain" description="PAS" evidence="14">
    <location>
        <begin position="362"/>
        <end position="408"/>
    </location>
</feature>
<name>A0A7L6N7B7_9MOLU</name>
<dbReference type="AlphaFoldDB" id="A0A7L6N7B7"/>
<sequence length="823" mass="94138">MKITKKIPRLPIMSLVLLFLVVMTVLFAFISDLISDKQIENLTLKRDVAVSKIQRELVETESLLISMALSIENGMAIGDLEEILNDIDEKNDNITQMFYGLEDDSYIITDDNYGEAVIVTQRPWYIDAKNQGGMVYTDAYLDEVTGGPVMTLAIPVYGDNQQLKGVLGADVSVVTVTDFIRDFIEIEKGYAFLLDSQGQVIGHPLIDHNSSTLMNYDDFDIPFSSLNKNQGITSYLKTGNQYGKISYMYFENSSFVFGIFMTRAELNQSLITFLIVSISILVLMVSVFTVIIIIYKSHVEKPMNRLIEDINRIDISKNSDFRLETSNKVGFTPARIALNNLIDMSVNYQDQLEESLEELSLENQKFESLLSSSSDIVFVIDTFKRYINVFGSVKDVLGISKEEIIGKTHEEAFGYKYAMERNDEYDRVLNGESVIYSWESHFMGKTYYFENILNPIFNQDKIVIGAVGVARDITEQENRYQELLYISTHDYLTDLYNRKVYYERLKELNDSEQFPFAVINLDFNGLKLINDAFGHEYGDLALKKTAEILKNLIGENDSVYRVSGDEFSVIMVNAYKQDVIQFRSHLFDELKKTKIKNLSLSVAMGYFIQKDRLTPLDEVRKNAENDMYRQKILDRKSVKNKAISAILKTLTDKYDYEKRHSERVMKISAKIGKALKLDDDSIKALSTAALFHDIGKISLPDNILNKADKLTPEEYEVIKTHTSNGYEILNTADEYSELAIHASSHHERYDGKGYPHGLKGEQIPYYSRIICIADAYEAMTSDRPYRRRLSKEKARQEIIDNAGSQFDPKIAKVFIDLLDKEEA</sequence>
<organism evidence="19 20">
    <name type="scientific">Hujiaoplasma nucleasis</name>
    <dbReference type="NCBI Taxonomy" id="2725268"/>
    <lineage>
        <taxon>Bacteria</taxon>
        <taxon>Bacillati</taxon>
        <taxon>Mycoplasmatota</taxon>
        <taxon>Mollicutes</taxon>
        <taxon>Candidatus Izemoplasmatales</taxon>
        <taxon>Hujiaoplasmataceae</taxon>
        <taxon>Hujiaoplasma</taxon>
    </lineage>
</organism>
<feature type="coiled-coil region" evidence="12">
    <location>
        <begin position="338"/>
        <end position="369"/>
    </location>
</feature>
<evidence type="ECO:0000256" key="6">
    <source>
        <dbReference type="ARBA" id="ARBA00022741"/>
    </source>
</evidence>
<keyword evidence="8" id="KW-0067">ATP-binding</keyword>
<dbReference type="InterPro" id="IPR000160">
    <property type="entry name" value="GGDEF_dom"/>
</dbReference>
<evidence type="ECO:0000259" key="14">
    <source>
        <dbReference type="PROSITE" id="PS50112"/>
    </source>
</evidence>
<keyword evidence="20" id="KW-1185">Reference proteome</keyword>
<dbReference type="GO" id="GO:0005886">
    <property type="term" value="C:plasma membrane"/>
    <property type="evidence" value="ECO:0007669"/>
    <property type="project" value="UniProtKB-SubCell"/>
</dbReference>
<dbReference type="InterPro" id="IPR000014">
    <property type="entry name" value="PAS"/>
</dbReference>
<feature type="transmembrane region" description="Helical" evidence="13">
    <location>
        <begin position="270"/>
        <end position="295"/>
    </location>
</feature>
<dbReference type="Gene3D" id="1.10.3210.10">
    <property type="entry name" value="Hypothetical protein af1432"/>
    <property type="match status" value="1"/>
</dbReference>
<dbReference type="InterPro" id="IPR006674">
    <property type="entry name" value="HD_domain"/>
</dbReference>
<dbReference type="SUPFAM" id="SSF55785">
    <property type="entry name" value="PYP-like sensor domain (PAS domain)"/>
    <property type="match status" value="1"/>
</dbReference>
<evidence type="ECO:0000259" key="18">
    <source>
        <dbReference type="PROSITE" id="PS51832"/>
    </source>
</evidence>
<evidence type="ECO:0000259" key="17">
    <source>
        <dbReference type="PROSITE" id="PS51831"/>
    </source>
</evidence>
<dbReference type="EMBL" id="CP051151">
    <property type="protein sequence ID" value="QLY40865.1"/>
    <property type="molecule type" value="Genomic_DNA"/>
</dbReference>
<dbReference type="NCBIfam" id="TIGR00229">
    <property type="entry name" value="sensory_box"/>
    <property type="match status" value="1"/>
</dbReference>
<dbReference type="GO" id="GO:0000160">
    <property type="term" value="P:phosphorelay signal transduction system"/>
    <property type="evidence" value="ECO:0007669"/>
    <property type="project" value="UniProtKB-KW"/>
</dbReference>
<evidence type="ECO:0000313" key="20">
    <source>
        <dbReference type="Proteomes" id="UP000512167"/>
    </source>
</evidence>
<keyword evidence="9 13" id="KW-1133">Transmembrane helix</keyword>
<dbReference type="PANTHER" id="PTHR43155">
    <property type="entry name" value="CYCLIC DI-GMP PHOSPHODIESTERASE PA4108-RELATED"/>
    <property type="match status" value="1"/>
</dbReference>
<dbReference type="CDD" id="cd01949">
    <property type="entry name" value="GGDEF"/>
    <property type="match status" value="1"/>
</dbReference>
<dbReference type="PROSITE" id="PS50887">
    <property type="entry name" value="GGDEF"/>
    <property type="match status" value="1"/>
</dbReference>
<evidence type="ECO:0000256" key="13">
    <source>
        <dbReference type="SAM" id="Phobius"/>
    </source>
</evidence>
<dbReference type="InterPro" id="IPR013656">
    <property type="entry name" value="PAS_4"/>
</dbReference>
<dbReference type="SMART" id="SM00471">
    <property type="entry name" value="HDc"/>
    <property type="match status" value="1"/>
</dbReference>
<evidence type="ECO:0000256" key="4">
    <source>
        <dbReference type="ARBA" id="ARBA00022679"/>
    </source>
</evidence>
<dbReference type="CDD" id="cd00077">
    <property type="entry name" value="HDc"/>
    <property type="match status" value="1"/>
</dbReference>
<feature type="domain" description="HD-GYP" evidence="18">
    <location>
        <begin position="635"/>
        <end position="823"/>
    </location>
</feature>
<dbReference type="InterPro" id="IPR035965">
    <property type="entry name" value="PAS-like_dom_sf"/>
</dbReference>
<accession>A0A7L6N7B7</accession>
<protein>
    <submittedName>
        <fullName evidence="19">Diguanylate cyclase</fullName>
    </submittedName>
</protein>
<keyword evidence="5 13" id="KW-0812">Transmembrane</keyword>
<evidence type="ECO:0000256" key="11">
    <source>
        <dbReference type="ARBA" id="ARBA00023136"/>
    </source>
</evidence>
<evidence type="ECO:0000259" key="16">
    <source>
        <dbReference type="PROSITE" id="PS50887"/>
    </source>
</evidence>
<evidence type="ECO:0000256" key="1">
    <source>
        <dbReference type="ARBA" id="ARBA00004651"/>
    </source>
</evidence>
<dbReference type="InterPro" id="IPR043128">
    <property type="entry name" value="Rev_trsase/Diguanyl_cyclase"/>
</dbReference>
<dbReference type="Pfam" id="PF13487">
    <property type="entry name" value="HD_5"/>
    <property type="match status" value="1"/>
</dbReference>
<dbReference type="Gene3D" id="3.30.450.20">
    <property type="entry name" value="PAS domain"/>
    <property type="match status" value="3"/>
</dbReference>
<evidence type="ECO:0000313" key="19">
    <source>
        <dbReference type="EMBL" id="QLY40865.1"/>
    </source>
</evidence>
<feature type="domain" description="HD" evidence="17">
    <location>
        <begin position="657"/>
        <end position="779"/>
    </location>
</feature>
<feature type="domain" description="GGDEF" evidence="16">
    <location>
        <begin position="514"/>
        <end position="643"/>
    </location>
</feature>
<dbReference type="PROSITE" id="PS50113">
    <property type="entry name" value="PAC"/>
    <property type="match status" value="1"/>
</dbReference>
<feature type="transmembrane region" description="Helical" evidence="13">
    <location>
        <begin position="12"/>
        <end position="30"/>
    </location>
</feature>
<keyword evidence="6" id="KW-0547">Nucleotide-binding</keyword>
<dbReference type="SUPFAM" id="SSF55073">
    <property type="entry name" value="Nucleotide cyclase"/>
    <property type="match status" value="1"/>
</dbReference>
<proteinExistence type="predicted"/>
<comment type="subcellular location">
    <subcellularLocation>
        <location evidence="1">Cell membrane</location>
        <topology evidence="1">Multi-pass membrane protein</topology>
    </subcellularLocation>
</comment>
<dbReference type="InterPro" id="IPR029787">
    <property type="entry name" value="Nucleotide_cyclase"/>
</dbReference>
<dbReference type="Gene3D" id="3.30.70.270">
    <property type="match status" value="1"/>
</dbReference>
<dbReference type="PROSITE" id="PS51832">
    <property type="entry name" value="HD_GYP"/>
    <property type="match status" value="1"/>
</dbReference>
<dbReference type="GO" id="GO:0005524">
    <property type="term" value="F:ATP binding"/>
    <property type="evidence" value="ECO:0007669"/>
    <property type="project" value="UniProtKB-KW"/>
</dbReference>
<feature type="domain" description="PAC" evidence="15">
    <location>
        <begin position="429"/>
        <end position="485"/>
    </location>
</feature>
<keyword evidence="12" id="KW-0175">Coiled coil</keyword>
<dbReference type="InterPro" id="IPR029151">
    <property type="entry name" value="Sensor-like_sf"/>
</dbReference>
<dbReference type="Pfam" id="PF00990">
    <property type="entry name" value="GGDEF"/>
    <property type="match status" value="1"/>
</dbReference>
<evidence type="ECO:0000256" key="7">
    <source>
        <dbReference type="ARBA" id="ARBA00022777"/>
    </source>
</evidence>
<dbReference type="InterPro" id="IPR037522">
    <property type="entry name" value="HD_GYP_dom"/>
</dbReference>
<gene>
    <name evidence="19" type="ORF">HF295_08355</name>
</gene>
<dbReference type="Proteomes" id="UP000512167">
    <property type="component" value="Chromosome"/>
</dbReference>
<evidence type="ECO:0000256" key="10">
    <source>
        <dbReference type="ARBA" id="ARBA00023012"/>
    </source>
</evidence>
<keyword evidence="2" id="KW-1003">Cell membrane</keyword>
<dbReference type="Pfam" id="PF02743">
    <property type="entry name" value="dCache_1"/>
    <property type="match status" value="1"/>
</dbReference>
<evidence type="ECO:0000256" key="8">
    <source>
        <dbReference type="ARBA" id="ARBA00022840"/>
    </source>
</evidence>
<dbReference type="RefSeq" id="WP_312031717.1">
    <property type="nucleotide sequence ID" value="NZ_CP051151.1"/>
</dbReference>
<dbReference type="CDD" id="cd18773">
    <property type="entry name" value="PDC1_HK_sensor"/>
    <property type="match status" value="1"/>
</dbReference>
<evidence type="ECO:0000256" key="2">
    <source>
        <dbReference type="ARBA" id="ARBA00022475"/>
    </source>
</evidence>